<dbReference type="Pfam" id="PF13725">
    <property type="entry name" value="tRNA_bind_2"/>
    <property type="match status" value="1"/>
</dbReference>
<evidence type="ECO:0000313" key="4">
    <source>
        <dbReference type="Proteomes" id="UP000289340"/>
    </source>
</evidence>
<keyword evidence="3" id="KW-0808">Transferase</keyword>
<reference evidence="3 4" key="1">
    <citation type="submission" date="2018-09" db="EMBL/GenBank/DDBJ databases">
        <title>A high-quality reference genome of wild soybean provides a powerful tool to mine soybean genomes.</title>
        <authorList>
            <person name="Xie M."/>
            <person name="Chung C.Y.L."/>
            <person name="Li M.-W."/>
            <person name="Wong F.-L."/>
            <person name="Chan T.-F."/>
            <person name="Lam H.-M."/>
        </authorList>
    </citation>
    <scope>NUCLEOTIDE SEQUENCE [LARGE SCALE GENOMIC DNA]</scope>
    <source>
        <strain evidence="4">cv. W05</strain>
        <tissue evidence="3">Hypocotyl of etiolated seedlings</tissue>
    </source>
</reference>
<sequence length="224" mass="25343">MGTLCFSLGSSLPPLPYWHVLSQHWYTNSGISYRLTNNLLNNSYFPLKILDLVPILTHMYFQEKLPVKLSYVQASVLLCIGLQNQNISYIQGQMKLERQQILSQFIKIMKKFYKYLNGIESTLPRLKDIVMEPLGVSVDEDLNNAAKQVEDDMKSKVEAPFTPELLQRYAIDGGESDFETVLKHNGGNIPTGGLISVISSRSGIKPEKENGSGKKRRKDNHSHN</sequence>
<evidence type="ECO:0000256" key="1">
    <source>
        <dbReference type="SAM" id="MobiDB-lite"/>
    </source>
</evidence>
<accession>A0A445H334</accession>
<dbReference type="GO" id="GO:0005730">
    <property type="term" value="C:nucleolus"/>
    <property type="evidence" value="ECO:0007669"/>
    <property type="project" value="TreeGrafter"/>
</dbReference>
<dbReference type="AlphaFoldDB" id="A0A445H334"/>
<organism evidence="3 4">
    <name type="scientific">Glycine soja</name>
    <name type="common">Wild soybean</name>
    <dbReference type="NCBI Taxonomy" id="3848"/>
    <lineage>
        <taxon>Eukaryota</taxon>
        <taxon>Viridiplantae</taxon>
        <taxon>Streptophyta</taxon>
        <taxon>Embryophyta</taxon>
        <taxon>Tracheophyta</taxon>
        <taxon>Spermatophyta</taxon>
        <taxon>Magnoliopsida</taxon>
        <taxon>eudicotyledons</taxon>
        <taxon>Gunneridae</taxon>
        <taxon>Pentapetalae</taxon>
        <taxon>rosids</taxon>
        <taxon>fabids</taxon>
        <taxon>Fabales</taxon>
        <taxon>Fabaceae</taxon>
        <taxon>Papilionoideae</taxon>
        <taxon>50 kb inversion clade</taxon>
        <taxon>NPAAA clade</taxon>
        <taxon>indigoferoid/millettioid clade</taxon>
        <taxon>Phaseoleae</taxon>
        <taxon>Glycine</taxon>
        <taxon>Glycine subgen. Soja</taxon>
    </lineage>
</organism>
<dbReference type="GO" id="GO:0030686">
    <property type="term" value="C:90S preribosome"/>
    <property type="evidence" value="ECO:0007669"/>
    <property type="project" value="TreeGrafter"/>
</dbReference>
<dbReference type="GO" id="GO:1990883">
    <property type="term" value="F:18S rRNA cytidine N-acetyltransferase activity"/>
    <property type="evidence" value="ECO:0007669"/>
    <property type="project" value="TreeGrafter"/>
</dbReference>
<evidence type="ECO:0000259" key="2">
    <source>
        <dbReference type="Pfam" id="PF13725"/>
    </source>
</evidence>
<dbReference type="GO" id="GO:1904812">
    <property type="term" value="P:rRNA acetylation involved in maturation of SSU-rRNA"/>
    <property type="evidence" value="ECO:0007669"/>
    <property type="project" value="TreeGrafter"/>
</dbReference>
<dbReference type="InterPro" id="IPR032672">
    <property type="entry name" value="TmcA/NAT10/Kre33"/>
</dbReference>
<protein>
    <submittedName>
        <fullName evidence="3">RNA cytidine acetyltransferase 1</fullName>
    </submittedName>
</protein>
<dbReference type="Proteomes" id="UP000289340">
    <property type="component" value="Chromosome 14"/>
</dbReference>
<dbReference type="GO" id="GO:0000049">
    <property type="term" value="F:tRNA binding"/>
    <property type="evidence" value="ECO:0007669"/>
    <property type="project" value="TreeGrafter"/>
</dbReference>
<feature type="compositionally biased region" description="Basic residues" evidence="1">
    <location>
        <begin position="213"/>
        <end position="224"/>
    </location>
</feature>
<feature type="domain" description="Possible tRNA binding" evidence="2">
    <location>
        <begin position="49"/>
        <end position="181"/>
    </location>
</feature>
<dbReference type="EMBL" id="QZWG01000014">
    <property type="protein sequence ID" value="RZB68017.1"/>
    <property type="molecule type" value="Genomic_DNA"/>
</dbReference>
<feature type="region of interest" description="Disordered" evidence="1">
    <location>
        <begin position="199"/>
        <end position="224"/>
    </location>
</feature>
<keyword evidence="4" id="KW-1185">Reference proteome</keyword>
<gene>
    <name evidence="3" type="ORF">D0Y65_038021</name>
</gene>
<comment type="caution">
    <text evidence="3">The sequence shown here is derived from an EMBL/GenBank/DDBJ whole genome shotgun (WGS) entry which is preliminary data.</text>
</comment>
<dbReference type="PANTHER" id="PTHR10925:SF5">
    <property type="entry name" value="RNA CYTIDINE ACETYLTRANSFERASE"/>
    <property type="match status" value="1"/>
</dbReference>
<evidence type="ECO:0000313" key="3">
    <source>
        <dbReference type="EMBL" id="RZB68017.1"/>
    </source>
</evidence>
<name>A0A445H334_GLYSO</name>
<dbReference type="InterPro" id="IPR027992">
    <property type="entry name" value="tRNA_bind_dom"/>
</dbReference>
<proteinExistence type="predicted"/>
<dbReference type="PANTHER" id="PTHR10925">
    <property type="entry name" value="N-ACETYLTRANSFERASE 10"/>
    <property type="match status" value="1"/>
</dbReference>